<gene>
    <name evidence="2" type="ORF">HJG63_008202</name>
</gene>
<proteinExistence type="predicted"/>
<organism evidence="2 3">
    <name type="scientific">Rousettus aegyptiacus</name>
    <name type="common">Egyptian fruit bat</name>
    <name type="synonym">Pteropus aegyptiacus</name>
    <dbReference type="NCBI Taxonomy" id="9407"/>
    <lineage>
        <taxon>Eukaryota</taxon>
        <taxon>Metazoa</taxon>
        <taxon>Chordata</taxon>
        <taxon>Craniata</taxon>
        <taxon>Vertebrata</taxon>
        <taxon>Euteleostomi</taxon>
        <taxon>Mammalia</taxon>
        <taxon>Eutheria</taxon>
        <taxon>Laurasiatheria</taxon>
        <taxon>Chiroptera</taxon>
        <taxon>Yinpterochiroptera</taxon>
        <taxon>Pteropodoidea</taxon>
        <taxon>Pteropodidae</taxon>
        <taxon>Rousettinae</taxon>
        <taxon>Rousettus</taxon>
    </lineage>
</organism>
<accession>A0A7J8E975</accession>
<evidence type="ECO:0000313" key="2">
    <source>
        <dbReference type="EMBL" id="KAF6431722.1"/>
    </source>
</evidence>
<keyword evidence="3" id="KW-1185">Reference proteome</keyword>
<name>A0A7J8E975_ROUAE</name>
<reference evidence="2 3" key="1">
    <citation type="journal article" date="2020" name="Nature">
        <title>Six reference-quality genomes reveal evolution of bat adaptations.</title>
        <authorList>
            <person name="Jebb D."/>
            <person name="Huang Z."/>
            <person name="Pippel M."/>
            <person name="Hughes G.M."/>
            <person name="Lavrichenko K."/>
            <person name="Devanna P."/>
            <person name="Winkler S."/>
            <person name="Jermiin L.S."/>
            <person name="Skirmuntt E.C."/>
            <person name="Katzourakis A."/>
            <person name="Burkitt-Gray L."/>
            <person name="Ray D.A."/>
            <person name="Sullivan K.A.M."/>
            <person name="Roscito J.G."/>
            <person name="Kirilenko B.M."/>
            <person name="Davalos L.M."/>
            <person name="Corthals A.P."/>
            <person name="Power M.L."/>
            <person name="Jones G."/>
            <person name="Ransome R.D."/>
            <person name="Dechmann D.K.N."/>
            <person name="Locatelli A.G."/>
            <person name="Puechmaille S.J."/>
            <person name="Fedrigo O."/>
            <person name="Jarvis E.D."/>
            <person name="Hiller M."/>
            <person name="Vernes S.C."/>
            <person name="Myers E.W."/>
            <person name="Teeling E.C."/>
        </authorList>
    </citation>
    <scope>NUCLEOTIDE SEQUENCE [LARGE SCALE GENOMIC DNA]</scope>
    <source>
        <strain evidence="2">MRouAeg1</strain>
        <tissue evidence="2">Muscle</tissue>
    </source>
</reference>
<dbReference type="Proteomes" id="UP000593571">
    <property type="component" value="Unassembled WGS sequence"/>
</dbReference>
<protein>
    <submittedName>
        <fullName evidence="2">Uncharacterized protein</fullName>
    </submittedName>
</protein>
<evidence type="ECO:0000256" key="1">
    <source>
        <dbReference type="SAM" id="MobiDB-lite"/>
    </source>
</evidence>
<evidence type="ECO:0000313" key="3">
    <source>
        <dbReference type="Proteomes" id="UP000593571"/>
    </source>
</evidence>
<comment type="caution">
    <text evidence="2">The sequence shown here is derived from an EMBL/GenBank/DDBJ whole genome shotgun (WGS) entry which is preliminary data.</text>
</comment>
<sequence length="189" mass="20514">MSLGMKASGNGFGRRRWHSASFSFQTHHTGEVIVCRPIRLSLCAEGGVYICCASESTDSSNICKERLPLVKSDGFPTANSHDAGQAAPSCGSERKCRRGPKRSSGTRGHAVAVLCVVLSSHLLDRRVHSRARTIPPLAEGTGFWDTCHWYAVHALTESRILWLCPLGSYAALEQRSGKCRVLLCIASTT</sequence>
<dbReference type="AlphaFoldDB" id="A0A7J8E975"/>
<feature type="region of interest" description="Disordered" evidence="1">
    <location>
        <begin position="78"/>
        <end position="104"/>
    </location>
</feature>
<dbReference type="EMBL" id="JACASE010000010">
    <property type="protein sequence ID" value="KAF6431722.1"/>
    <property type="molecule type" value="Genomic_DNA"/>
</dbReference>